<dbReference type="InterPro" id="IPR036702">
    <property type="entry name" value="ComB-like_sf"/>
</dbReference>
<protein>
    <recommendedName>
        <fullName evidence="4">Probable 2-phosphosulfolactate phosphatase</fullName>
        <ecNumber evidence="3">3.1.3.71</ecNumber>
    </recommendedName>
</protein>
<keyword evidence="9" id="KW-1185">Reference proteome</keyword>
<dbReference type="Proteomes" id="UP000053557">
    <property type="component" value="Unassembled WGS sequence"/>
</dbReference>
<dbReference type="GO" id="GO:0000287">
    <property type="term" value="F:magnesium ion binding"/>
    <property type="evidence" value="ECO:0007669"/>
    <property type="project" value="InterPro"/>
</dbReference>
<keyword evidence="5" id="KW-0378">Hydrolase</keyword>
<comment type="caution">
    <text evidence="8">The sequence shown here is derived from an EMBL/GenBank/DDBJ whole genome shotgun (WGS) entry which is preliminary data.</text>
</comment>
<keyword evidence="6" id="KW-0460">Magnesium</keyword>
<dbReference type="GO" id="GO:0050545">
    <property type="term" value="F:sulfopyruvate decarboxylase activity"/>
    <property type="evidence" value="ECO:0007669"/>
    <property type="project" value="TreeGrafter"/>
</dbReference>
<dbReference type="Gene3D" id="3.90.1560.10">
    <property type="entry name" value="ComB-like"/>
    <property type="match status" value="1"/>
</dbReference>
<proteinExistence type="inferred from homology"/>
<comment type="catalytic activity">
    <reaction evidence="7">
        <text>(2R)-O-phospho-3-sulfolactate + H2O = (2R)-3-sulfolactate + phosphate</text>
        <dbReference type="Rhea" id="RHEA:23416"/>
        <dbReference type="ChEBI" id="CHEBI:15377"/>
        <dbReference type="ChEBI" id="CHEBI:15597"/>
        <dbReference type="ChEBI" id="CHEBI:43474"/>
        <dbReference type="ChEBI" id="CHEBI:58738"/>
        <dbReference type="EC" id="3.1.3.71"/>
    </reaction>
</comment>
<evidence type="ECO:0000256" key="1">
    <source>
        <dbReference type="ARBA" id="ARBA00001946"/>
    </source>
</evidence>
<dbReference type="RefSeq" id="WP_067711914.1">
    <property type="nucleotide sequence ID" value="NZ_LPVJ01000007.1"/>
</dbReference>
<dbReference type="PANTHER" id="PTHR37311">
    <property type="entry name" value="2-PHOSPHOSULFOLACTATE PHOSPHATASE-RELATED"/>
    <property type="match status" value="1"/>
</dbReference>
<evidence type="ECO:0000256" key="3">
    <source>
        <dbReference type="ARBA" id="ARBA00012953"/>
    </source>
</evidence>
<evidence type="ECO:0000256" key="5">
    <source>
        <dbReference type="ARBA" id="ARBA00022801"/>
    </source>
</evidence>
<dbReference type="InterPro" id="IPR005238">
    <property type="entry name" value="ComB-like"/>
</dbReference>
<dbReference type="AlphaFoldDB" id="A0A117SYI1"/>
<evidence type="ECO:0000256" key="7">
    <source>
        <dbReference type="ARBA" id="ARBA00033711"/>
    </source>
</evidence>
<dbReference type="EC" id="3.1.3.71" evidence="3"/>
<comment type="cofactor">
    <cofactor evidence="1">
        <name>Mg(2+)</name>
        <dbReference type="ChEBI" id="CHEBI:18420"/>
    </cofactor>
</comment>
<organism evidence="8 9">
    <name type="scientific">Ferroacidibacillus organovorans</name>
    <dbReference type="NCBI Taxonomy" id="1765683"/>
    <lineage>
        <taxon>Bacteria</taxon>
        <taxon>Bacillati</taxon>
        <taxon>Bacillota</taxon>
        <taxon>Bacilli</taxon>
        <taxon>Bacillales</taxon>
        <taxon>Alicyclobacillaceae</taxon>
        <taxon>Ferroacidibacillus</taxon>
    </lineage>
</organism>
<evidence type="ECO:0000313" key="8">
    <source>
        <dbReference type="EMBL" id="KUO96995.1"/>
    </source>
</evidence>
<dbReference type="SUPFAM" id="SSF142823">
    <property type="entry name" value="ComB-like"/>
    <property type="match status" value="1"/>
</dbReference>
<dbReference type="GO" id="GO:0050532">
    <property type="term" value="F:2-phosphosulfolactate phosphatase activity"/>
    <property type="evidence" value="ECO:0007669"/>
    <property type="project" value="UniProtKB-EC"/>
</dbReference>
<dbReference type="OrthoDB" id="4913at2"/>
<name>A0A117SYI1_9BACL</name>
<dbReference type="Pfam" id="PF04029">
    <property type="entry name" value="2-ph_phosp"/>
    <property type="match status" value="1"/>
</dbReference>
<reference evidence="8 9" key="1">
    <citation type="submission" date="2015-12" db="EMBL/GenBank/DDBJ databases">
        <title>Draft genome sequence of Acidibacillus ferrooxidans ITV001, isolated from a chalcopyrite acid mine drainage site in Brazil.</title>
        <authorList>
            <person name="Dall'Agnol H."/>
            <person name="Nancucheo I."/>
            <person name="Johnson B."/>
            <person name="Oliveira R."/>
            <person name="Leite L."/>
            <person name="Pylro V."/>
            <person name="Nunes G.L."/>
            <person name="Tzotzos G."/>
            <person name="Fernandes G.R."/>
            <person name="Dutra J."/>
            <person name="Orellana S.C."/>
            <person name="Oliveira G."/>
        </authorList>
    </citation>
    <scope>NUCLEOTIDE SEQUENCE [LARGE SCALE GENOMIC DNA]</scope>
    <source>
        <strain evidence="9">ITV01</strain>
    </source>
</reference>
<comment type="similarity">
    <text evidence="2">Belongs to the ComB family.</text>
</comment>
<evidence type="ECO:0000256" key="2">
    <source>
        <dbReference type="ARBA" id="ARBA00009997"/>
    </source>
</evidence>
<sequence>MRIEIVQGSGPFAPDAGVHVVIDVIRAFTVAQVAFMGGASEIVLARDKEQAFALREVWTDSLLAGEIDGLAVPGFDLDNSPARMAKADVAGKSIIQMTTNGVKAAVQALFAEHVFVTGFSNARQTALFVQTIEKKLKRPLVRLIASHATSDDDLACAEYMESILTERQSFSAEAVAARIRASDVAQKFFDPARPEFDAEDIDWCAREISCSFVMRVTQRSEIPIVERVDV</sequence>
<evidence type="ECO:0000256" key="4">
    <source>
        <dbReference type="ARBA" id="ARBA00021948"/>
    </source>
</evidence>
<dbReference type="PANTHER" id="PTHR37311:SF1">
    <property type="entry name" value="2-PHOSPHOSULFOLACTATE PHOSPHATASE-RELATED"/>
    <property type="match status" value="1"/>
</dbReference>
<accession>A0A117SYI1</accession>
<gene>
    <name evidence="8" type="ORF">ATW55_07150</name>
</gene>
<evidence type="ECO:0000256" key="6">
    <source>
        <dbReference type="ARBA" id="ARBA00022842"/>
    </source>
</evidence>
<dbReference type="EMBL" id="LPVJ01000007">
    <property type="protein sequence ID" value="KUO96995.1"/>
    <property type="molecule type" value="Genomic_DNA"/>
</dbReference>
<evidence type="ECO:0000313" key="9">
    <source>
        <dbReference type="Proteomes" id="UP000053557"/>
    </source>
</evidence>